<reference evidence="1 2" key="1">
    <citation type="submission" date="2012-02" db="EMBL/GenBank/DDBJ databases">
        <title>Shotgun genome sequence of Phaeospirillum photometricum DSM 122.</title>
        <authorList>
            <person name="Duquesne K."/>
            <person name="Sturgis J."/>
        </authorList>
    </citation>
    <scope>NUCLEOTIDE SEQUENCE [LARGE SCALE GENOMIC DNA]</scope>
    <source>
        <strain evidence="2">DSM122</strain>
    </source>
</reference>
<keyword evidence="2" id="KW-1185">Reference proteome</keyword>
<dbReference type="PATRIC" id="fig|1150469.3.peg.3204"/>
<dbReference type="AlphaFoldDB" id="H6SPD4"/>
<sequence>MVLFLRGGVRAAEPPEPPAEEALPPWALGFFPLVSAAGSDLLQQIQAVMALYTRGDEGQGGAVWRQRGTNDAQCVTSGGGYTSPRPGRDGRQIAVLRDGRPRILDLDTGEETPVPGTATYQRLYGWNEAAGTLLLQAGPQVVSVALADGSATPLAAVSSETGTQLDALTRLTPEGAVLLVRHTGGVWAIMERRPGEATGRRVVSRPVPLAEPAWSAAGVVFLAPPP</sequence>
<evidence type="ECO:0000313" key="1">
    <source>
        <dbReference type="EMBL" id="CCG09459.1"/>
    </source>
</evidence>
<dbReference type="STRING" id="1150469.RSPPHO_02833"/>
<dbReference type="SUPFAM" id="SSF69304">
    <property type="entry name" value="Tricorn protease N-terminal domain"/>
    <property type="match status" value="1"/>
</dbReference>
<accession>H6SPD4</accession>
<dbReference type="EMBL" id="HE663493">
    <property type="protein sequence ID" value="CCG09459.1"/>
    <property type="molecule type" value="Genomic_DNA"/>
</dbReference>
<dbReference type="InterPro" id="IPR011042">
    <property type="entry name" value="6-blade_b-propeller_TolB-like"/>
</dbReference>
<dbReference type="HOGENOM" id="CLU_1223961_0_0_5"/>
<evidence type="ECO:0000313" key="2">
    <source>
        <dbReference type="Proteomes" id="UP000033220"/>
    </source>
</evidence>
<name>H6SPD4_PARPM</name>
<dbReference type="Gene3D" id="2.120.10.30">
    <property type="entry name" value="TolB, C-terminal domain"/>
    <property type="match status" value="1"/>
</dbReference>
<proteinExistence type="predicted"/>
<gene>
    <name evidence="1" type="ORF">RSPPHO_02833</name>
</gene>
<dbReference type="Proteomes" id="UP000033220">
    <property type="component" value="Chromosome DSM 122"/>
</dbReference>
<protein>
    <submittedName>
        <fullName evidence="1">Uncharacterized protein</fullName>
    </submittedName>
</protein>
<dbReference type="KEGG" id="rpm:RSPPHO_02833"/>
<organism evidence="1 2">
    <name type="scientific">Pararhodospirillum photometricum DSM 122</name>
    <dbReference type="NCBI Taxonomy" id="1150469"/>
    <lineage>
        <taxon>Bacteria</taxon>
        <taxon>Pseudomonadati</taxon>
        <taxon>Pseudomonadota</taxon>
        <taxon>Alphaproteobacteria</taxon>
        <taxon>Rhodospirillales</taxon>
        <taxon>Rhodospirillaceae</taxon>
        <taxon>Pararhodospirillum</taxon>
    </lineage>
</organism>